<dbReference type="BioCyc" id="EBAC796937-HMP:GMGH-1920-MONOMER"/>
<gene>
    <name evidence="2" type="ORF">HMPREF9629_01912</name>
</gene>
<dbReference type="SUPFAM" id="SSF52949">
    <property type="entry name" value="Macro domain-like"/>
    <property type="match status" value="1"/>
</dbReference>
<dbReference type="NCBIfam" id="NF001664">
    <property type="entry name" value="PRK00431.1-6"/>
    <property type="match status" value="1"/>
</dbReference>
<comment type="caution">
    <text evidence="2">The sequence shown here is derived from an EMBL/GenBank/DDBJ whole genome shotgun (WGS) entry which is preliminary data.</text>
</comment>
<dbReference type="CDD" id="cd02908">
    <property type="entry name" value="Macro_OAADPr_deacetylase"/>
    <property type="match status" value="1"/>
</dbReference>
<name>G9X0H6_9FIRM</name>
<dbReference type="PANTHER" id="PTHR11106">
    <property type="entry name" value="GANGLIOSIDE INDUCED DIFFERENTIATION ASSOCIATED PROTEIN 2-RELATED"/>
    <property type="match status" value="1"/>
</dbReference>
<dbReference type="AlphaFoldDB" id="G9X0H6"/>
<reference evidence="2 3" key="1">
    <citation type="submission" date="2011-08" db="EMBL/GenBank/DDBJ databases">
        <title>The Genome Sequence of Eubacteriaceae bacterium ACC19a.</title>
        <authorList>
            <consortium name="The Broad Institute Genome Sequencing Platform"/>
            <person name="Earl A."/>
            <person name="Ward D."/>
            <person name="Feldgarden M."/>
            <person name="Gevers D."/>
            <person name="Sizova M."/>
            <person name="Hazen A."/>
            <person name="Epstein S."/>
            <person name="Young S.K."/>
            <person name="Zeng Q."/>
            <person name="Gargeya S."/>
            <person name="Fitzgerald M."/>
            <person name="Haas B."/>
            <person name="Abouelleil A."/>
            <person name="Alvarado L."/>
            <person name="Arachchi H.M."/>
            <person name="Berlin A."/>
            <person name="Brown A."/>
            <person name="Chapman S.B."/>
            <person name="Chen Z."/>
            <person name="Dunbar C."/>
            <person name="Freedman E."/>
            <person name="Gearin G."/>
            <person name="Gellesch M."/>
            <person name="Goldberg J."/>
            <person name="Griggs A."/>
            <person name="Gujja S."/>
            <person name="Heiman D."/>
            <person name="Howarth C."/>
            <person name="Larson L."/>
            <person name="Lui A."/>
            <person name="MacDonald P.J.P."/>
            <person name="Montmayeur A."/>
            <person name="Murphy C."/>
            <person name="Neiman D."/>
            <person name="Pearson M."/>
            <person name="Priest M."/>
            <person name="Roberts A."/>
            <person name="Saif S."/>
            <person name="Shea T."/>
            <person name="Shenoy N."/>
            <person name="Sisk P."/>
            <person name="Stolte C."/>
            <person name="Sykes S."/>
            <person name="Wortman J."/>
            <person name="Nusbaum C."/>
            <person name="Birren B."/>
        </authorList>
    </citation>
    <scope>NUCLEOTIDE SEQUENCE [LARGE SCALE GENOMIC DNA]</scope>
    <source>
        <strain evidence="2 3">ACC19a</strain>
    </source>
</reference>
<evidence type="ECO:0000259" key="1">
    <source>
        <dbReference type="PROSITE" id="PS51154"/>
    </source>
</evidence>
<dbReference type="Gene3D" id="3.40.220.10">
    <property type="entry name" value="Leucine Aminopeptidase, subunit E, domain 1"/>
    <property type="match status" value="1"/>
</dbReference>
<feature type="domain" description="Macro" evidence="1">
    <location>
        <begin position="1"/>
        <end position="167"/>
    </location>
</feature>
<evidence type="ECO:0000313" key="2">
    <source>
        <dbReference type="EMBL" id="EHL15417.1"/>
    </source>
</evidence>
<accession>G9X0H6</accession>
<protein>
    <recommendedName>
        <fullName evidence="1">Macro domain-containing protein</fullName>
    </recommendedName>
</protein>
<dbReference type="Proteomes" id="UP000006437">
    <property type="component" value="Unassembled WGS sequence"/>
</dbReference>
<dbReference type="InterPro" id="IPR043472">
    <property type="entry name" value="Macro_dom-like"/>
</dbReference>
<sequence length="373" mass="41654">MPLEIIRADITKLKVDAIVNAANSSLLGGGGVDGAIHKAAGKELLEECRKLNGCNTGMAKITKGYNLPAKYIIHTVGPIYRGGNNNEKQELTNCYKNSLKLAKEHKINSIAFPIISSGAYGYPKDKAIEVATFAISSFLEENDMMIYLVVYDTLSFKISEDLFKDIKAYIDDNYVDSNSNFNINRGFGLIGGAGTSITPGFSTRIFIGTPNNKPDRRIPKEDGIMEMQLPSEKEALQKEPALKSIRTSSKSTSLEDRIENLEDTFSQRLLKLIDEKGKTDVEIYKKANIDRKLFSKIRSDIHYKPKKITALAFALALELSIDETKDFLQTCGYALSRSSKFDVIVEYFIKKNNYDVFEINNALFKFEEQTIGA</sequence>
<dbReference type="PROSITE" id="PS51154">
    <property type="entry name" value="MACRO"/>
    <property type="match status" value="1"/>
</dbReference>
<dbReference type="PANTHER" id="PTHR11106:SF27">
    <property type="entry name" value="MACRO DOMAIN-CONTAINING PROTEIN"/>
    <property type="match status" value="1"/>
</dbReference>
<dbReference type="InterPro" id="IPR002589">
    <property type="entry name" value="Macro_dom"/>
</dbReference>
<dbReference type="SMART" id="SM00506">
    <property type="entry name" value="A1pp"/>
    <property type="match status" value="1"/>
</dbReference>
<dbReference type="Pfam" id="PF01661">
    <property type="entry name" value="Macro"/>
    <property type="match status" value="1"/>
</dbReference>
<organism evidence="2 3">
    <name type="scientific">Peptoanaerobacter stomatis</name>
    <dbReference type="NCBI Taxonomy" id="796937"/>
    <lineage>
        <taxon>Bacteria</taxon>
        <taxon>Bacillati</taxon>
        <taxon>Bacillota</taxon>
        <taxon>Clostridia</taxon>
        <taxon>Peptostreptococcales</taxon>
        <taxon>Filifactoraceae</taxon>
        <taxon>Peptoanaerobacter</taxon>
    </lineage>
</organism>
<evidence type="ECO:0000313" key="3">
    <source>
        <dbReference type="Proteomes" id="UP000006437"/>
    </source>
</evidence>
<proteinExistence type="predicted"/>
<dbReference type="PATRIC" id="fig|796937.3.peg.1123"/>
<dbReference type="HOGENOM" id="CLU_069579_0_0_9"/>
<dbReference type="EMBL" id="AFZE01000014">
    <property type="protein sequence ID" value="EHL15417.1"/>
    <property type="molecule type" value="Genomic_DNA"/>
</dbReference>
<dbReference type="RefSeq" id="WP_009526141.1">
    <property type="nucleotide sequence ID" value="NZ_JH414562.1"/>
</dbReference>